<evidence type="ECO:0000256" key="3">
    <source>
        <dbReference type="SAM" id="Phobius"/>
    </source>
</evidence>
<protein>
    <recommendedName>
        <fullName evidence="4">IPT/TIG domain-containing protein</fullName>
    </recommendedName>
</protein>
<feature type="domain" description="IPT/TIG" evidence="4">
    <location>
        <begin position="2024"/>
        <end position="2106"/>
    </location>
</feature>
<evidence type="ECO:0000256" key="2">
    <source>
        <dbReference type="SAM" id="MobiDB-lite"/>
    </source>
</evidence>
<feature type="region of interest" description="Disordered" evidence="2">
    <location>
        <begin position="24"/>
        <end position="76"/>
    </location>
</feature>
<feature type="domain" description="IPT/TIG" evidence="4">
    <location>
        <begin position="993"/>
        <end position="1078"/>
    </location>
</feature>
<dbReference type="EMBL" id="BAAAZO010000002">
    <property type="protein sequence ID" value="GAA3599883.1"/>
    <property type="molecule type" value="Genomic_DNA"/>
</dbReference>
<feature type="domain" description="IPT/TIG" evidence="4">
    <location>
        <begin position="1251"/>
        <end position="1337"/>
    </location>
</feature>
<feature type="domain" description="IPT/TIG" evidence="4">
    <location>
        <begin position="1942"/>
        <end position="2022"/>
    </location>
</feature>
<feature type="domain" description="IPT/TIG" evidence="4">
    <location>
        <begin position="2455"/>
        <end position="2536"/>
    </location>
</feature>
<feature type="domain" description="IPT/TIG" evidence="4">
    <location>
        <begin position="1684"/>
        <end position="1769"/>
    </location>
</feature>
<keyword evidence="1" id="KW-0732">Signal</keyword>
<dbReference type="CDD" id="cd00102">
    <property type="entry name" value="IPT"/>
    <property type="match status" value="15"/>
</dbReference>
<dbReference type="PANTHER" id="PTHR46769">
    <property type="entry name" value="POLYCYSTIC KIDNEY AND HEPATIC DISEASE 1 (AUTOSOMAL RECESSIVE)-LIKE 1"/>
    <property type="match status" value="1"/>
</dbReference>
<feature type="domain" description="IPT/TIG" evidence="4">
    <location>
        <begin position="390"/>
        <end position="474"/>
    </location>
</feature>
<sequence>MRAWGKWLGDNRPTAKWLTVLTDRHRSGSGENGPGIPGSGPGEGITPFAASEGKPVGVPPEQPELSKPARPAGLTAGRPRAFRTATARGLTGLLVAGLVIPLGAQSSSAFTGTVIANANVLNGSVKLLAAATVNIVGLGQSQYPGTPNFSAASLAGLGVDTVASAGVVSSAATADPLYDTANSSADLASLNVASGLVSMGPTHSQCVATGSGVTATSSVTGLVLGGGLSATIPTGPVAPNTTVALTLSGVSAGSIVLNYQSTANQGAGQYSTKVVAARIVISAAGLANVNLDVGTSECGTTVPAQPAVSGISPTRGPEAGGTSVTVTGTGFLGTTDVKFGTTSATSYTITSPTSITAVAPAGTGTTDVRVINPAGTSANTAADDYTYVPRPVITAVAPVRGPTAGGTTVTVTGTNLTAATAVSFGGTAATSFTVDSATQITAVAPAGSAGQIDVRVTTGGGQSTVVTADRYTYVAVPAVTSISPAIGTIAGGTGVTITGTALDNATAVKFGSASGTITSNTGTSITVTSPAGSAGVVDVLVTTAGGTSANTAADNFTYVGQPTVTSVSPGGGAAAGGTSVTVTGTGFAGLSGAAAVKFGNTNATSYTVNSATSITAVAPAGSAGTVDVTVTNPGGTSAASAADQFTYIALPTVTSIAPATGPTAGGNTVTITGTGFSGTPTVNFGAGNPSALVTVVSPTQITATVPSGSGSVDVRVVTTGGTSPNTAADDYLYAGTPTVTNVSPSAGPVAGGTSVTITGTGLTGATAVKFGSANATSFTVNSATSITAVSPAGSAGAVDITVVTPGGTSATSANDRFTYTPLPVITSITPDQAPAAGGALSVTINGSGFTGAGAVKFDTTSATYTVVSDTQITLSTVPAHAVGPVYVSVTTPNGGTTAQTPGAVFTYVGAPTLTTVSPASGPTAGGNTLTLTGTGFTNVTTVNVGSTAVTSFTKVSDTQITLAAPAGATGPVNVSVTGSYGTSGTQSYQYLALPTVTQVSPAAGPTAGATTVTLTGTGFTGATQVRFDGVPGTTLTVSSDTSLTVTTPAHAAGLAEVTVIAPGGTSSTAGTANDYTYVAAPVITAITPNSGPTAGLISVIITGTGFTGLTGVSFGGNPVAGAIVSGDTSINVPTVPAHAVGQVDVVISTTSGGTSSASAASRYTYLGAPTLTGVAPNRGPLAGANQVVLTGTGFNQATAVDFGGNGATSFTKDSDTQITATAPAGTGTVNVTVTAGGSGASNTQPYTYVAAPVVNTVSPQTDSISGGKTVVITGTGFTGATDVRFGGTSVTGIPTVSGDTSITVQAPPHAAGTVAVTVVAPGGTSAAAPTATDFTYIAQPVVGSVSPTAGPTGGGTSVTITGSGFTTATGAAAVKFDGVNATSYTVNSDTSITAVTPVHGAGSAVVTVTTADGGTSSGTTAFTYLGAPAVTGVSPGAGTTAGTTSVTISGAGFTPGSTVAFGATPATNVVVNSSTSITATAPAGTGTVDVRVTTAGGTSPNTAADNYTYVGTPVVSGLAPTAGAVAGGDPVSITGSGFTGVTGVDFGGTTTTYTVQSDTLITAPAPAHAAGNVNVHVTTTIGGTSANQAANQYTYVAAPVVTGLSPGSGTVDGGTTVTLTGTGFTSATGVKFGNVLGTSPNVVSSTQMTVVSPAGTAGTVNVTVVGVYANSGTSSSSQFTYLDRPDVTGVAPDSGTTAGGTVVTISGTGFTPASTVAFGANPGTGVVYVSATQIRATSPAGSAGLVDIAVTTNGGTSATGGTRDDFRYVGSPTITGLSPTTGAVAGGDTVTIDGTQFYDVTGVTFGGVAATNVNRTSATRVIVTTPPHAAGAVSVVVTTTAGGASAGSTFTYEPAPSVTTVTPDSGATGGGTTVVLAGSGFTGATGVSFGTVPAASFTVDSDTQVTAVSPASSTAGSFYITVDGPYGTSATGPGSEFTYAGSPTVSTISPTRGALAGGTQVTVTGTGFTSGSTVSFGGAAATVVFVSATELRATTPAHSAGTVGLTVNNGYGTSAPVNFAYVDIPAITAVTPSSGPQAGGTAVVVTGSGFTGSTEVRFGSDTASFSIISDTQIQTTSPGGTGSVNVRIVNDGGTSATSSATGFTYVPPPAVTGLSPTAGPIGGGTTVTINGTGFTNAATVSFGSTPATSVTYVSATQLTAVSPAAGSAVTASVSVTTVNGTSSTTGTADDFAYVGAPTLSGVSPSGGALAGGTIVTISGSGFTGATGVFFGGVAATSFTVSTDGSITATAPAGAAGPVDITVVGPGGTSATGPNSQFRYQAVPAVSGISPGTGSVQGGVTVTITGSGFTGATAVTFGTTGATSFTVVNDTTVTAVTPSVAQAGDRSVRVVAPGGTSPVTPAATYTYVATPTVGALSPAVGPVAGGTSVTITGTGFTAATAVAFDTTTVTPTVTSDTSITVTTPAHAAGPVDVSVTGPSGTGVLNNAFTFVEPGSAPVLSAVDPARGPVAGGNQVTLTGFGFTGATAVTVGGVSADFTVVSNTQITLTLPAGADSTVIIRVTTPDGSSTDAVGYTYVPLTQLPQVQGITPDVGPVAGGTLLTITGSNFDEQTTVLFDGVPGTGLTLGPDVGGAGLRRQSSAPSSIRAAYSNTLTVIAPAHDAGPVTVQVTNAAGTISFVQAFTFIPVPAAAVSFSVSVPTGTTSVIAPQGDDYLGLGVDACSAPTGGGSVVVGPKGLACVYTAPDSVGTDSFTMNVTDAIGQASTQTVQVTVTQSDGTGNGGGGGNDGGGDNGGGGGTGTGGGGGNDNGGNGDGGGTGTGGGGGNDSGGSGSGTGTGTGSGSGSGSDGGLAFTGTPYFLIPAISGGFLLILFGTGLISAESRRIRVRARRREDEESTMP</sequence>
<reference evidence="6" key="1">
    <citation type="journal article" date="2019" name="Int. J. Syst. Evol. Microbiol.">
        <title>The Global Catalogue of Microorganisms (GCM) 10K type strain sequencing project: providing services to taxonomists for standard genome sequencing and annotation.</title>
        <authorList>
            <consortium name="The Broad Institute Genomics Platform"/>
            <consortium name="The Broad Institute Genome Sequencing Center for Infectious Disease"/>
            <person name="Wu L."/>
            <person name="Ma J."/>
        </authorList>
    </citation>
    <scope>NUCLEOTIDE SEQUENCE [LARGE SCALE GENOMIC DNA]</scope>
    <source>
        <strain evidence="6">JCM 16902</strain>
    </source>
</reference>
<dbReference type="PANTHER" id="PTHR46769:SF2">
    <property type="entry name" value="FIBROCYSTIN-L ISOFORM 2 PRECURSOR-RELATED"/>
    <property type="match status" value="1"/>
</dbReference>
<feature type="domain" description="IPT/TIG" evidence="4">
    <location>
        <begin position="2196"/>
        <end position="2280"/>
    </location>
</feature>
<feature type="domain" description="IPT/TIG" evidence="4">
    <location>
        <begin position="2282"/>
        <end position="2367"/>
    </location>
</feature>
<organism evidence="5 6">
    <name type="scientific">Kineosporia mesophila</name>
    <dbReference type="NCBI Taxonomy" id="566012"/>
    <lineage>
        <taxon>Bacteria</taxon>
        <taxon>Bacillati</taxon>
        <taxon>Actinomycetota</taxon>
        <taxon>Actinomycetes</taxon>
        <taxon>Kineosporiales</taxon>
        <taxon>Kineosporiaceae</taxon>
        <taxon>Kineosporia</taxon>
    </lineage>
</organism>
<dbReference type="Gene3D" id="2.60.40.10">
    <property type="entry name" value="Immunoglobulins"/>
    <property type="match status" value="27"/>
</dbReference>
<feature type="domain" description="IPT/TIG" evidence="4">
    <location>
        <begin position="1598"/>
        <end position="1682"/>
    </location>
</feature>
<feature type="compositionally biased region" description="Gly residues" evidence="2">
    <location>
        <begin position="2737"/>
        <end position="2806"/>
    </location>
</feature>
<keyword evidence="3" id="KW-0812">Transmembrane</keyword>
<keyword evidence="3" id="KW-1133">Transmembrane helix</keyword>
<name>A0ABP6Z8B0_9ACTN</name>
<feature type="domain" description="IPT/TIG" evidence="4">
    <location>
        <begin position="561"/>
        <end position="648"/>
    </location>
</feature>
<feature type="region of interest" description="Disordered" evidence="2">
    <location>
        <begin position="2732"/>
        <end position="2806"/>
    </location>
</feature>
<feature type="domain" description="IPT/TIG" evidence="4">
    <location>
        <begin position="1168"/>
        <end position="1249"/>
    </location>
</feature>
<evidence type="ECO:0000313" key="5">
    <source>
        <dbReference type="EMBL" id="GAA3599883.1"/>
    </source>
</evidence>
<feature type="domain" description="IPT/TIG" evidence="4">
    <location>
        <begin position="2541"/>
        <end position="2644"/>
    </location>
</feature>
<gene>
    <name evidence="5" type="ORF">GCM10022223_14210</name>
</gene>
<dbReference type="InterPro" id="IPR002909">
    <property type="entry name" value="IPT_dom"/>
</dbReference>
<accession>A0ABP6Z8B0</accession>
<feature type="domain" description="IPT/TIG" evidence="4">
    <location>
        <begin position="2108"/>
        <end position="2194"/>
    </location>
</feature>
<evidence type="ECO:0000313" key="6">
    <source>
        <dbReference type="Proteomes" id="UP001501074"/>
    </source>
</evidence>
<feature type="domain" description="IPT/TIG" evidence="4">
    <location>
        <begin position="1855"/>
        <end position="1940"/>
    </location>
</feature>
<dbReference type="InterPro" id="IPR013783">
    <property type="entry name" value="Ig-like_fold"/>
</dbReference>
<dbReference type="Pfam" id="PF01833">
    <property type="entry name" value="TIG"/>
    <property type="match status" value="27"/>
</dbReference>
<evidence type="ECO:0000256" key="1">
    <source>
        <dbReference type="ARBA" id="ARBA00022729"/>
    </source>
</evidence>
<feature type="domain" description="IPT/TIG" evidence="4">
    <location>
        <begin position="2369"/>
        <end position="2450"/>
    </location>
</feature>
<comment type="caution">
    <text evidence="5">The sequence shown here is derived from an EMBL/GenBank/DDBJ whole genome shotgun (WGS) entry which is preliminary data.</text>
</comment>
<dbReference type="Proteomes" id="UP001501074">
    <property type="component" value="Unassembled WGS sequence"/>
</dbReference>
<dbReference type="InterPro" id="IPR052387">
    <property type="entry name" value="Fibrocystin"/>
</dbReference>
<feature type="domain" description="IPT/TIG" evidence="4">
    <location>
        <begin position="650"/>
        <end position="734"/>
    </location>
</feature>
<keyword evidence="6" id="KW-1185">Reference proteome</keyword>
<dbReference type="InterPro" id="IPR014756">
    <property type="entry name" value="Ig_E-set"/>
</dbReference>
<feature type="domain" description="IPT/TIG" evidence="4">
    <location>
        <begin position="910"/>
        <end position="991"/>
    </location>
</feature>
<dbReference type="SMART" id="SM00429">
    <property type="entry name" value="IPT"/>
    <property type="match status" value="27"/>
</dbReference>
<feature type="domain" description="IPT/TIG" evidence="4">
    <location>
        <begin position="305"/>
        <end position="388"/>
    </location>
</feature>
<proteinExistence type="predicted"/>
<feature type="domain" description="IPT/TIG" evidence="4">
    <location>
        <begin position="1771"/>
        <end position="1853"/>
    </location>
</feature>
<feature type="compositionally biased region" description="Gly residues" evidence="2">
    <location>
        <begin position="30"/>
        <end position="43"/>
    </location>
</feature>
<feature type="domain" description="IPT/TIG" evidence="4">
    <location>
        <begin position="1512"/>
        <end position="1596"/>
    </location>
</feature>
<feature type="domain" description="IPT/TIG" evidence="4">
    <location>
        <begin position="1080"/>
        <end position="1166"/>
    </location>
</feature>
<feature type="domain" description="IPT/TIG" evidence="4">
    <location>
        <begin position="822"/>
        <end position="908"/>
    </location>
</feature>
<evidence type="ECO:0000259" key="4">
    <source>
        <dbReference type="SMART" id="SM00429"/>
    </source>
</evidence>
<feature type="transmembrane region" description="Helical" evidence="3">
    <location>
        <begin position="2816"/>
        <end position="2838"/>
    </location>
</feature>
<feature type="domain" description="IPT/TIG" evidence="4">
    <location>
        <begin position="1339"/>
        <end position="1425"/>
    </location>
</feature>
<keyword evidence="3" id="KW-0472">Membrane</keyword>
<feature type="domain" description="IPT/TIG" evidence="4">
    <location>
        <begin position="736"/>
        <end position="820"/>
    </location>
</feature>
<dbReference type="CDD" id="cd00603">
    <property type="entry name" value="IPT_PCSR"/>
    <property type="match status" value="6"/>
</dbReference>
<feature type="domain" description="IPT/TIG" evidence="4">
    <location>
        <begin position="1427"/>
        <end position="1510"/>
    </location>
</feature>
<feature type="domain" description="IPT/TIG" evidence="4">
    <location>
        <begin position="476"/>
        <end position="559"/>
    </location>
</feature>
<dbReference type="SUPFAM" id="SSF81296">
    <property type="entry name" value="E set domains"/>
    <property type="match status" value="27"/>
</dbReference>